<evidence type="ECO:0000256" key="1">
    <source>
        <dbReference type="ARBA" id="ARBA00022723"/>
    </source>
</evidence>
<gene>
    <name evidence="3" type="ORF">A6A04_17950</name>
</gene>
<dbReference type="CDD" id="cd03416">
    <property type="entry name" value="CbiX_SirB_N"/>
    <property type="match status" value="1"/>
</dbReference>
<dbReference type="GO" id="GO:0016829">
    <property type="term" value="F:lyase activity"/>
    <property type="evidence" value="ECO:0007669"/>
    <property type="project" value="UniProtKB-KW"/>
</dbReference>
<dbReference type="PANTHER" id="PTHR33542:SF3">
    <property type="entry name" value="SIROHYDROCHLORIN FERROCHELATASE, CHLOROPLASTIC"/>
    <property type="match status" value="1"/>
</dbReference>
<dbReference type="Proteomes" id="UP000078428">
    <property type="component" value="Unassembled WGS sequence"/>
</dbReference>
<organism evidence="3 4">
    <name type="scientific">Paramagnetospirillum marisnigri</name>
    <dbReference type="NCBI Taxonomy" id="1285242"/>
    <lineage>
        <taxon>Bacteria</taxon>
        <taxon>Pseudomonadati</taxon>
        <taxon>Pseudomonadota</taxon>
        <taxon>Alphaproteobacteria</taxon>
        <taxon>Rhodospirillales</taxon>
        <taxon>Magnetospirillaceae</taxon>
        <taxon>Paramagnetospirillum</taxon>
    </lineage>
</organism>
<dbReference type="InterPro" id="IPR002762">
    <property type="entry name" value="CbiX-like"/>
</dbReference>
<evidence type="ECO:0000313" key="3">
    <source>
        <dbReference type="EMBL" id="OAN50585.1"/>
    </source>
</evidence>
<dbReference type="PANTHER" id="PTHR33542">
    <property type="entry name" value="SIROHYDROCHLORIN FERROCHELATASE, CHLOROPLASTIC"/>
    <property type="match status" value="1"/>
</dbReference>
<dbReference type="InterPro" id="IPR050963">
    <property type="entry name" value="Sirohydro_Cobaltochel/CbiX"/>
</dbReference>
<proteinExistence type="predicted"/>
<keyword evidence="1" id="KW-0479">Metal-binding</keyword>
<dbReference type="Pfam" id="PF01903">
    <property type="entry name" value="CbiX"/>
    <property type="match status" value="2"/>
</dbReference>
<evidence type="ECO:0000256" key="2">
    <source>
        <dbReference type="ARBA" id="ARBA00023239"/>
    </source>
</evidence>
<dbReference type="STRING" id="1285242.A6A04_17950"/>
<comment type="caution">
    <text evidence="3">The sequence shown here is derived from an EMBL/GenBank/DDBJ whole genome shotgun (WGS) entry which is preliminary data.</text>
</comment>
<dbReference type="SUPFAM" id="SSF53800">
    <property type="entry name" value="Chelatase"/>
    <property type="match status" value="2"/>
</dbReference>
<dbReference type="RefSeq" id="WP_068492223.1">
    <property type="nucleotide sequence ID" value="NZ_LWQT01000052.1"/>
</dbReference>
<reference evidence="3 4" key="1">
    <citation type="submission" date="2016-04" db="EMBL/GenBank/DDBJ databases">
        <title>Draft genome sequence of freshwater magnetotactic bacteria Magnetospirillum marisnigri SP-1 and Magnetospirillum moscoviense BB-1.</title>
        <authorList>
            <person name="Koziaeva V."/>
            <person name="Dziuba M.V."/>
            <person name="Ivanov T.M."/>
            <person name="Kuznetsov B."/>
            <person name="Grouzdev D.S."/>
        </authorList>
    </citation>
    <scope>NUCLEOTIDE SEQUENCE [LARGE SCALE GENOMIC DNA]</scope>
    <source>
        <strain evidence="3 4">SP-1</strain>
    </source>
</reference>
<keyword evidence="4" id="KW-1185">Reference proteome</keyword>
<evidence type="ECO:0000313" key="4">
    <source>
        <dbReference type="Proteomes" id="UP000078428"/>
    </source>
</evidence>
<sequence length="252" mass="26301">MKNAALVLVGHGSARHPDGAAPVLALAEDIRARGLFAEVSAVFMKQPPTLAEAEFMTSADTVYVVPVFAGKGYYTDSLIPRGMGLTGRVTERAGRRFVYTAPAGTHRMIPGIMACRAEGVATAAGMVVAESSLLLIAHGSGRPGGAGETPRAIAAAMAAMNRFAQVELVFLEQEPKAETWAERVTRRDVVALPLLVAQGMHASQDIPPLFGLTGGSRGPVEARGHRVVLATGLGAEPDLVEVILDLVVDAEG</sequence>
<accession>A0A178MR80</accession>
<dbReference type="GO" id="GO:0046872">
    <property type="term" value="F:metal ion binding"/>
    <property type="evidence" value="ECO:0007669"/>
    <property type="project" value="UniProtKB-KW"/>
</dbReference>
<dbReference type="Gene3D" id="3.40.50.1400">
    <property type="match status" value="2"/>
</dbReference>
<name>A0A178MR80_9PROT</name>
<evidence type="ECO:0008006" key="5">
    <source>
        <dbReference type="Google" id="ProtNLM"/>
    </source>
</evidence>
<dbReference type="EMBL" id="LWQT01000052">
    <property type="protein sequence ID" value="OAN50585.1"/>
    <property type="molecule type" value="Genomic_DNA"/>
</dbReference>
<dbReference type="NCBIfam" id="NF002671">
    <property type="entry name" value="PRK02395.1-3"/>
    <property type="match status" value="1"/>
</dbReference>
<keyword evidence="2" id="KW-0456">Lyase</keyword>
<dbReference type="AlphaFoldDB" id="A0A178MR80"/>
<dbReference type="OrthoDB" id="7345302at2"/>
<protein>
    <recommendedName>
        <fullName evidence="5">Cobalamin biosynthesis protein CbiX</fullName>
    </recommendedName>
</protein>